<dbReference type="Proteomes" id="UP000732399">
    <property type="component" value="Unassembled WGS sequence"/>
</dbReference>
<dbReference type="Gene3D" id="3.20.20.80">
    <property type="entry name" value="Glycosidases"/>
    <property type="match status" value="1"/>
</dbReference>
<evidence type="ECO:0000259" key="4">
    <source>
        <dbReference type="Pfam" id="PF02449"/>
    </source>
</evidence>
<sequence length="524" mass="56752">MIRRLFAAAALLSTVTAAQAQGSAAPAPLPRLVDAHGARQLEVDGRPFLMLGGELANSSASDRGYMAARWPALAAMNVNTVLMPVSWELIEPAEGRFDFAMVDGLLADARAAKLRVVILWFGSWKNSMSSYAPAWVKRDERRFPRARTADGTPLEILSPFVPANATADARAFAALMRHLKQADPQRTVLMVQVENEIGMIPEARDRSAAADRAFAAPLPAALGRRGSWTQAYGTGADEAFMAWHFARYTDVVAQAGRREYGIPLYVNAALPRPTAVPGKGYPAAGPLPHLAELWTKGAPTIDFLAPDIYYPNFVEWTRRYAALPRNPLFIPEAGQSGAADATGNALFAIGALDAMGFSPFSIDTIPAEGGARLASLYRLLDGLSPLILARQGTDRLWGARAPIAFDGTADLADQTTVMAGYRLSLRFTDPWTPKEKQQPAEHGAIVLATGEGEYLIAGRGVTVTFAPADGRGVAGIEAADEGRMEAGRFLAERRMNGDQTHQGRHVRLPPEEFTVQRVKLYRYR</sequence>
<comment type="caution">
    <text evidence="6">The sequence shown here is derived from an EMBL/GenBank/DDBJ whole genome shotgun (WGS) entry which is preliminary data.</text>
</comment>
<dbReference type="Pfam" id="PF02449">
    <property type="entry name" value="Glyco_hydro_42"/>
    <property type="match status" value="1"/>
</dbReference>
<evidence type="ECO:0000259" key="5">
    <source>
        <dbReference type="Pfam" id="PF18120"/>
    </source>
</evidence>
<keyword evidence="3" id="KW-0732">Signal</keyword>
<evidence type="ECO:0000256" key="3">
    <source>
        <dbReference type="SAM" id="SignalP"/>
    </source>
</evidence>
<keyword evidence="1" id="KW-0378">Hydrolase</keyword>
<evidence type="ECO:0000256" key="1">
    <source>
        <dbReference type="ARBA" id="ARBA00022801"/>
    </source>
</evidence>
<evidence type="ECO:0000256" key="2">
    <source>
        <dbReference type="ARBA" id="ARBA00023295"/>
    </source>
</evidence>
<feature type="chain" id="PRO_5046717994" evidence="3">
    <location>
        <begin position="21"/>
        <end position="524"/>
    </location>
</feature>
<feature type="domain" description="DUF5597" evidence="5">
    <location>
        <begin position="373"/>
        <end position="507"/>
    </location>
</feature>
<gene>
    <name evidence="6" type="ORF">HBH26_05870</name>
</gene>
<proteinExistence type="predicted"/>
<evidence type="ECO:0000313" key="6">
    <source>
        <dbReference type="EMBL" id="NJR78142.1"/>
    </source>
</evidence>
<feature type="domain" description="Glycoside hydrolase family 42 N-terminal" evidence="4">
    <location>
        <begin position="75"/>
        <end position="223"/>
    </location>
</feature>
<dbReference type="EMBL" id="JAAVJH010000003">
    <property type="protein sequence ID" value="NJR78142.1"/>
    <property type="molecule type" value="Genomic_DNA"/>
</dbReference>
<evidence type="ECO:0000313" key="7">
    <source>
        <dbReference type="Proteomes" id="UP000732399"/>
    </source>
</evidence>
<dbReference type="SUPFAM" id="SSF51445">
    <property type="entry name" value="(Trans)glycosidases"/>
    <property type="match status" value="1"/>
</dbReference>
<feature type="signal peptide" evidence="3">
    <location>
        <begin position="1"/>
        <end position="20"/>
    </location>
</feature>
<name>A0ABX1CP47_9SPHN</name>
<dbReference type="RefSeq" id="WP_168133672.1">
    <property type="nucleotide sequence ID" value="NZ_JAAVJH010000003.1"/>
</dbReference>
<keyword evidence="7" id="KW-1185">Reference proteome</keyword>
<dbReference type="Pfam" id="PF18120">
    <property type="entry name" value="DUF5597"/>
    <property type="match status" value="1"/>
</dbReference>
<reference evidence="6 7" key="1">
    <citation type="submission" date="2020-03" db="EMBL/GenBank/DDBJ databases">
        <authorList>
            <person name="Wang L."/>
            <person name="He N."/>
            <person name="Li Y."/>
            <person name="Fang Y."/>
            <person name="Zhang F."/>
        </authorList>
    </citation>
    <scope>NUCLEOTIDE SEQUENCE [LARGE SCALE GENOMIC DNA]</scope>
    <source>
        <strain evidence="6 7">36D10-4-7</strain>
    </source>
</reference>
<organism evidence="6 7">
    <name type="scientific">Sphingomonas corticis</name>
    <dbReference type="NCBI Taxonomy" id="2722791"/>
    <lineage>
        <taxon>Bacteria</taxon>
        <taxon>Pseudomonadati</taxon>
        <taxon>Pseudomonadota</taxon>
        <taxon>Alphaproteobacteria</taxon>
        <taxon>Sphingomonadales</taxon>
        <taxon>Sphingomonadaceae</taxon>
        <taxon>Sphingomonas</taxon>
    </lineage>
</organism>
<dbReference type="InterPro" id="IPR017853">
    <property type="entry name" value="GH"/>
</dbReference>
<accession>A0ABX1CP47</accession>
<protein>
    <submittedName>
        <fullName evidence="6">DUF5597 domain-containing protein</fullName>
    </submittedName>
</protein>
<dbReference type="Gene3D" id="2.60.220.20">
    <property type="entry name" value="putative beta-Galactosidase from caulobacter crescentus"/>
    <property type="match status" value="1"/>
</dbReference>
<dbReference type="InterPro" id="IPR013529">
    <property type="entry name" value="Glyco_hydro_42_N"/>
</dbReference>
<dbReference type="InterPro" id="IPR040719">
    <property type="entry name" value="DUF5597"/>
</dbReference>
<keyword evidence="2" id="KW-0326">Glycosidase</keyword>